<dbReference type="InterPro" id="IPR023296">
    <property type="entry name" value="Glyco_hydro_beta-prop_sf"/>
</dbReference>
<feature type="domain" description="Glucosamine inositolphosphorylceramide transferase 1 N-terminal" evidence="2">
    <location>
        <begin position="302"/>
        <end position="498"/>
    </location>
</feature>
<dbReference type="Proteomes" id="UP000830401">
    <property type="component" value="Chromosome"/>
</dbReference>
<accession>A0ABY4G6K8</accession>
<organism evidence="3 4">
    <name type="scientific">Hymenobacter volaticus</name>
    <dbReference type="NCBI Taxonomy" id="2932254"/>
    <lineage>
        <taxon>Bacteria</taxon>
        <taxon>Pseudomonadati</taxon>
        <taxon>Bacteroidota</taxon>
        <taxon>Cytophagia</taxon>
        <taxon>Cytophagales</taxon>
        <taxon>Hymenobacteraceae</taxon>
        <taxon>Hymenobacter</taxon>
    </lineage>
</organism>
<keyword evidence="4" id="KW-1185">Reference proteome</keyword>
<dbReference type="SUPFAM" id="SSF75005">
    <property type="entry name" value="Arabinanase/levansucrase/invertase"/>
    <property type="match status" value="1"/>
</dbReference>
<sequence length="576" mass="65204">MTNNARIIRIGVLYQGTYLRSWESQALRSISLLANTSLEVLIEVDAKNAKAAQEGSLLWQRYLKWFYRPSALLQTTTASDFALNVPRLTCTPQLQAAKVQLDETTVAAISSYQLDFILSFADQSISSLVANLTQVGVWYFQFGAQSNKPNLPIGFWETHTHKMVTPATLYQLAGTGETTVLKQGYFRTLPHSLSLSAATLYKECSNWPADMCRQLLAGCKLPSSALQSLPAVSEVQVPSNTATLRFLGQLVKQKVQQLYNVYLQADQWNMGVVDRPIQDFLRPETLRGVKVDAPVLPSRNVFYADCFARQEASGAVIYFEAYDYRVRRGNISRLNYPWEQGSVPELVLDFPFHLSYPFLFGPYCIPEAWVTNGIRMYDLRKPVTDHTTGQLLLEAPAVDSTLLEYDGRYWLFYTRMDRDPMLNLYISYADRIEGPWHEHPQNPVKTDIRSARPAGPFFEEGGKLYRPAQDCAKDYGYGITINEVLTLTTTEYVEREASVLTSPHPDYPDGLHTIVAVDATRTIIDFKRRRFIPFATLLAVWIWISGFIKFKKKPHTPQIAQSSQAVPEVKAVSSVR</sequence>
<dbReference type="RefSeq" id="WP_245120502.1">
    <property type="nucleotide sequence ID" value="NZ_CP095061.1"/>
</dbReference>
<evidence type="ECO:0000313" key="3">
    <source>
        <dbReference type="EMBL" id="UOQ66416.1"/>
    </source>
</evidence>
<proteinExistence type="predicted"/>
<evidence type="ECO:0000259" key="2">
    <source>
        <dbReference type="Pfam" id="PF24793"/>
    </source>
</evidence>
<keyword evidence="1" id="KW-0812">Transmembrane</keyword>
<evidence type="ECO:0000313" key="4">
    <source>
        <dbReference type="Proteomes" id="UP000830401"/>
    </source>
</evidence>
<protein>
    <recommendedName>
        <fullName evidence="2">Glucosamine inositolphosphorylceramide transferase 1 N-terminal domain-containing protein</fullName>
    </recommendedName>
</protein>
<dbReference type="Gene3D" id="2.115.10.20">
    <property type="entry name" value="Glycosyl hydrolase domain, family 43"/>
    <property type="match status" value="1"/>
</dbReference>
<dbReference type="InterPro" id="IPR056442">
    <property type="entry name" value="GINT1_N"/>
</dbReference>
<gene>
    <name evidence="3" type="ORF">MUN86_00325</name>
</gene>
<keyword evidence="1" id="KW-1133">Transmembrane helix</keyword>
<evidence type="ECO:0000256" key="1">
    <source>
        <dbReference type="SAM" id="Phobius"/>
    </source>
</evidence>
<feature type="transmembrane region" description="Helical" evidence="1">
    <location>
        <begin position="531"/>
        <end position="548"/>
    </location>
</feature>
<reference evidence="3" key="1">
    <citation type="submission" date="2022-04" db="EMBL/GenBank/DDBJ databases">
        <title>Hymenobacter sp. isolated from the air.</title>
        <authorList>
            <person name="Won M."/>
            <person name="Lee C.-M."/>
            <person name="Woen H.-Y."/>
            <person name="Kwon S.-W."/>
        </authorList>
    </citation>
    <scope>NUCLEOTIDE SEQUENCE</scope>
    <source>
        <strain evidence="3">5420S-77</strain>
    </source>
</reference>
<name>A0ABY4G6K8_9BACT</name>
<dbReference type="Pfam" id="PF24793">
    <property type="entry name" value="GINT1_N"/>
    <property type="match status" value="1"/>
</dbReference>
<dbReference type="EMBL" id="CP095061">
    <property type="protein sequence ID" value="UOQ66416.1"/>
    <property type="molecule type" value="Genomic_DNA"/>
</dbReference>
<keyword evidence="1" id="KW-0472">Membrane</keyword>